<comment type="caution">
    <text evidence="1">The sequence shown here is derived from an EMBL/GenBank/DDBJ whole genome shotgun (WGS) entry which is preliminary data.</text>
</comment>
<gene>
    <name evidence="1" type="ORF">BDZ83DRAFT_727319</name>
</gene>
<evidence type="ECO:0000313" key="2">
    <source>
        <dbReference type="Proteomes" id="UP001244207"/>
    </source>
</evidence>
<proteinExistence type="predicted"/>
<sequence>MRHRHWSGFGFITRSHCAQASSRPSAFRPREIRFECLRTLCTAEIHAAIRRCNLQIARCRRSSAWGHARKLLAFAIAFVPSGKRIRVLHTQESMYPTWFDKTTNVPTLTSLCQEYQSETVVHDLDMAKDRRPKDLKITSLTVIPPLDAWYPWLGYVSSRHLRQTATTALPAGRICMLICLVTVSDECPPHSLSPPCGSGQSTLIPKFVPVASFARHWHAFNHCAGVRFTWLSYPRVRGRDEFVLARGFVPAETVVVSGPWLNT</sequence>
<reference evidence="1" key="1">
    <citation type="submission" date="2021-12" db="EMBL/GenBank/DDBJ databases">
        <title>Comparative genomics, transcriptomics and evolutionary studies reveal genomic signatures of adaptation to plant cell wall in hemibiotrophic fungi.</title>
        <authorList>
            <consortium name="DOE Joint Genome Institute"/>
            <person name="Baroncelli R."/>
            <person name="Diaz J.F."/>
            <person name="Benocci T."/>
            <person name="Peng M."/>
            <person name="Battaglia E."/>
            <person name="Haridas S."/>
            <person name="Andreopoulos W."/>
            <person name="Labutti K."/>
            <person name="Pangilinan J."/>
            <person name="Floch G.L."/>
            <person name="Makela M.R."/>
            <person name="Henrissat B."/>
            <person name="Grigoriev I.V."/>
            <person name="Crouch J.A."/>
            <person name="De Vries R.P."/>
            <person name="Sukno S.A."/>
            <person name="Thon M.R."/>
        </authorList>
    </citation>
    <scope>NUCLEOTIDE SEQUENCE</scope>
    <source>
        <strain evidence="1">CBS 112980</strain>
    </source>
</reference>
<dbReference type="EMBL" id="JAHMHS010000012">
    <property type="protein sequence ID" value="KAK1729265.1"/>
    <property type="molecule type" value="Genomic_DNA"/>
</dbReference>
<organism evidence="1 2">
    <name type="scientific">Glomerella acutata</name>
    <name type="common">Colletotrichum acutatum</name>
    <dbReference type="NCBI Taxonomy" id="27357"/>
    <lineage>
        <taxon>Eukaryota</taxon>
        <taxon>Fungi</taxon>
        <taxon>Dikarya</taxon>
        <taxon>Ascomycota</taxon>
        <taxon>Pezizomycotina</taxon>
        <taxon>Sordariomycetes</taxon>
        <taxon>Hypocreomycetidae</taxon>
        <taxon>Glomerellales</taxon>
        <taxon>Glomerellaceae</taxon>
        <taxon>Colletotrichum</taxon>
        <taxon>Colletotrichum acutatum species complex</taxon>
    </lineage>
</organism>
<dbReference type="AlphaFoldDB" id="A0AAD9D0B5"/>
<accession>A0AAD9D0B5</accession>
<protein>
    <submittedName>
        <fullName evidence="1">Uncharacterized protein</fullName>
    </submittedName>
</protein>
<evidence type="ECO:0000313" key="1">
    <source>
        <dbReference type="EMBL" id="KAK1729265.1"/>
    </source>
</evidence>
<name>A0AAD9D0B5_GLOAC</name>
<keyword evidence="2" id="KW-1185">Reference proteome</keyword>
<dbReference type="RefSeq" id="XP_060369320.1">
    <property type="nucleotide sequence ID" value="XM_060512781.1"/>
</dbReference>
<dbReference type="Proteomes" id="UP001244207">
    <property type="component" value="Unassembled WGS sequence"/>
</dbReference>
<dbReference type="GeneID" id="85396679"/>